<gene>
    <name evidence="1" type="ORF">PSON_ATCC_30995.1.T1700114</name>
</gene>
<sequence length="182" mass="21702">MMKQFIYKKDSTRFLDEDYEQQQQIAIIFWQIKSLEIQTVIGWKDYKEDFRKVFPSGNNLCPEFHVQMPGLHPHQCVSYDPICIGVNQVETKIDNNVYHLCHPRLKTANMIYDDISVICEPLYQLRIQLQLDGKMIYKCEKITDLCLIKLIYPVSNYRDEEDCLFLQVSLLLKGLWLYQIRI</sequence>
<evidence type="ECO:0000313" key="1">
    <source>
        <dbReference type="EMBL" id="CAD8126815.1"/>
    </source>
</evidence>
<comment type="caution">
    <text evidence="1">The sequence shown here is derived from an EMBL/GenBank/DDBJ whole genome shotgun (WGS) entry which is preliminary data.</text>
</comment>
<name>A0A8S1RJ45_9CILI</name>
<organism evidence="1 2">
    <name type="scientific">Paramecium sonneborni</name>
    <dbReference type="NCBI Taxonomy" id="65129"/>
    <lineage>
        <taxon>Eukaryota</taxon>
        <taxon>Sar</taxon>
        <taxon>Alveolata</taxon>
        <taxon>Ciliophora</taxon>
        <taxon>Intramacronucleata</taxon>
        <taxon>Oligohymenophorea</taxon>
        <taxon>Peniculida</taxon>
        <taxon>Parameciidae</taxon>
        <taxon>Paramecium</taxon>
    </lineage>
</organism>
<reference evidence="1" key="1">
    <citation type="submission" date="2021-01" db="EMBL/GenBank/DDBJ databases">
        <authorList>
            <consortium name="Genoscope - CEA"/>
            <person name="William W."/>
        </authorList>
    </citation>
    <scope>NUCLEOTIDE SEQUENCE</scope>
</reference>
<dbReference type="EMBL" id="CAJJDN010000170">
    <property type="protein sequence ID" value="CAD8126815.1"/>
    <property type="molecule type" value="Genomic_DNA"/>
</dbReference>
<evidence type="ECO:0000313" key="2">
    <source>
        <dbReference type="Proteomes" id="UP000692954"/>
    </source>
</evidence>
<dbReference type="AlphaFoldDB" id="A0A8S1RJ45"/>
<proteinExistence type="predicted"/>
<protein>
    <submittedName>
        <fullName evidence="1">Uncharacterized protein</fullName>
    </submittedName>
</protein>
<keyword evidence="2" id="KW-1185">Reference proteome</keyword>
<dbReference type="Proteomes" id="UP000692954">
    <property type="component" value="Unassembled WGS sequence"/>
</dbReference>
<accession>A0A8S1RJ45</accession>